<proteinExistence type="predicted"/>
<keyword evidence="3" id="KW-0804">Transcription</keyword>
<dbReference type="SUPFAM" id="SSF46785">
    <property type="entry name" value="Winged helix' DNA-binding domain"/>
    <property type="match status" value="1"/>
</dbReference>
<sequence length="235" mass="25723">MGDHEKKTVLFEQVARVGKALGSGKRLELLDLLAQGERSVEHLATAAHLGVSTTSAHLQVLRQAGLVSTRRDGTRVHYELAGLDVFRLYEQLRNVAGERVADVGRAREDYLTSGRTPSSLTPTQEVSREELLSRATAGDLTVLDVRPLEEYAAAHIPGAISIPLEDLPRRIDELPSDQEVVAYCRGAYCVLAYEAVDLLHAAGRDASRLREGMLEWRLHELPVESGATAVGPDIR</sequence>
<dbReference type="PANTHER" id="PTHR43132">
    <property type="entry name" value="ARSENICAL RESISTANCE OPERON REPRESSOR ARSR-RELATED"/>
    <property type="match status" value="1"/>
</dbReference>
<evidence type="ECO:0000256" key="2">
    <source>
        <dbReference type="ARBA" id="ARBA00023125"/>
    </source>
</evidence>
<accession>A0ABY8H569</accession>
<dbReference type="PROSITE" id="PS50987">
    <property type="entry name" value="HTH_ARSR_2"/>
    <property type="match status" value="1"/>
</dbReference>
<evidence type="ECO:0000313" key="7">
    <source>
        <dbReference type="Proteomes" id="UP001219037"/>
    </source>
</evidence>
<feature type="domain" description="HTH arsR-type" evidence="5">
    <location>
        <begin position="6"/>
        <end position="100"/>
    </location>
</feature>
<dbReference type="CDD" id="cd00090">
    <property type="entry name" value="HTH_ARSR"/>
    <property type="match status" value="1"/>
</dbReference>
<dbReference type="InterPro" id="IPR036390">
    <property type="entry name" value="WH_DNA-bd_sf"/>
</dbReference>
<dbReference type="InterPro" id="IPR036873">
    <property type="entry name" value="Rhodanese-like_dom_sf"/>
</dbReference>
<organism evidence="6 7">
    <name type="scientific">Citricoccus muralis</name>
    <dbReference type="NCBI Taxonomy" id="169134"/>
    <lineage>
        <taxon>Bacteria</taxon>
        <taxon>Bacillati</taxon>
        <taxon>Actinomycetota</taxon>
        <taxon>Actinomycetes</taxon>
        <taxon>Micrococcales</taxon>
        <taxon>Micrococcaceae</taxon>
        <taxon>Citricoccus</taxon>
    </lineage>
</organism>
<keyword evidence="2" id="KW-0238">DNA-binding</keyword>
<dbReference type="InterPro" id="IPR001845">
    <property type="entry name" value="HTH_ArsR_DNA-bd_dom"/>
</dbReference>
<dbReference type="Gene3D" id="3.40.250.10">
    <property type="entry name" value="Rhodanese-like domain"/>
    <property type="match status" value="1"/>
</dbReference>
<dbReference type="SMART" id="SM00418">
    <property type="entry name" value="HTH_ARSR"/>
    <property type="match status" value="1"/>
</dbReference>
<dbReference type="EMBL" id="CP121252">
    <property type="protein sequence ID" value="WFP16284.1"/>
    <property type="molecule type" value="Genomic_DNA"/>
</dbReference>
<evidence type="ECO:0000256" key="1">
    <source>
        <dbReference type="ARBA" id="ARBA00023015"/>
    </source>
</evidence>
<dbReference type="RefSeq" id="WP_278157436.1">
    <property type="nucleotide sequence ID" value="NZ_CP121252.1"/>
</dbReference>
<keyword evidence="7" id="KW-1185">Reference proteome</keyword>
<dbReference type="InterPro" id="IPR011991">
    <property type="entry name" value="ArsR-like_HTH"/>
</dbReference>
<dbReference type="InterPro" id="IPR051011">
    <property type="entry name" value="Metal_resp_trans_reg"/>
</dbReference>
<name>A0ABY8H569_9MICC</name>
<dbReference type="Pfam" id="PF01022">
    <property type="entry name" value="HTH_5"/>
    <property type="match status" value="1"/>
</dbReference>
<dbReference type="PROSITE" id="PS00380">
    <property type="entry name" value="RHODANESE_1"/>
    <property type="match status" value="1"/>
</dbReference>
<dbReference type="PANTHER" id="PTHR43132:SF8">
    <property type="entry name" value="HTH-TYPE TRANSCRIPTIONAL REGULATOR KMTR"/>
    <property type="match status" value="1"/>
</dbReference>
<gene>
    <name evidence="6" type="ORF">P8192_12985</name>
</gene>
<dbReference type="Pfam" id="PF00581">
    <property type="entry name" value="Rhodanese"/>
    <property type="match status" value="1"/>
</dbReference>
<dbReference type="PRINTS" id="PR00778">
    <property type="entry name" value="HTHARSR"/>
</dbReference>
<dbReference type="InterPro" id="IPR036388">
    <property type="entry name" value="WH-like_DNA-bd_sf"/>
</dbReference>
<dbReference type="NCBIfam" id="NF033788">
    <property type="entry name" value="HTH_metalloreg"/>
    <property type="match status" value="1"/>
</dbReference>
<dbReference type="Proteomes" id="UP001219037">
    <property type="component" value="Chromosome"/>
</dbReference>
<protein>
    <submittedName>
        <fullName evidence="6">Metalloregulator ArsR/SmtB family transcription factor</fullName>
    </submittedName>
</protein>
<dbReference type="Gene3D" id="1.10.10.10">
    <property type="entry name" value="Winged helix-like DNA-binding domain superfamily/Winged helix DNA-binding domain"/>
    <property type="match status" value="1"/>
</dbReference>
<dbReference type="InterPro" id="IPR001307">
    <property type="entry name" value="Thiosulphate_STrfase_CS"/>
</dbReference>
<evidence type="ECO:0000313" key="6">
    <source>
        <dbReference type="EMBL" id="WFP16284.1"/>
    </source>
</evidence>
<evidence type="ECO:0000259" key="5">
    <source>
        <dbReference type="PROSITE" id="PS50987"/>
    </source>
</evidence>
<dbReference type="InterPro" id="IPR001763">
    <property type="entry name" value="Rhodanese-like_dom"/>
</dbReference>
<keyword evidence="1" id="KW-0805">Transcription regulation</keyword>
<dbReference type="SMART" id="SM00450">
    <property type="entry name" value="RHOD"/>
    <property type="match status" value="1"/>
</dbReference>
<feature type="domain" description="Rhodanese" evidence="4">
    <location>
        <begin position="136"/>
        <end position="225"/>
    </location>
</feature>
<dbReference type="PROSITE" id="PS50206">
    <property type="entry name" value="RHODANESE_3"/>
    <property type="match status" value="1"/>
</dbReference>
<dbReference type="SUPFAM" id="SSF52821">
    <property type="entry name" value="Rhodanese/Cell cycle control phosphatase"/>
    <property type="match status" value="1"/>
</dbReference>
<evidence type="ECO:0000256" key="3">
    <source>
        <dbReference type="ARBA" id="ARBA00023163"/>
    </source>
</evidence>
<evidence type="ECO:0000259" key="4">
    <source>
        <dbReference type="PROSITE" id="PS50206"/>
    </source>
</evidence>
<reference evidence="6 7" key="1">
    <citation type="submission" date="2023-04" db="EMBL/GenBank/DDBJ databases">
        <title>Funneling lignin-derived compounds into biodiesel using alkali-halophilic Citricoccus sp. P2.</title>
        <authorList>
            <person name="Luo C.-B."/>
        </authorList>
    </citation>
    <scope>NUCLEOTIDE SEQUENCE [LARGE SCALE GENOMIC DNA]</scope>
    <source>
        <strain evidence="6 7">P2</strain>
    </source>
</reference>
<dbReference type="CDD" id="cd00158">
    <property type="entry name" value="RHOD"/>
    <property type="match status" value="1"/>
</dbReference>